<feature type="transmembrane region" description="Helical" evidence="9">
    <location>
        <begin position="123"/>
        <end position="149"/>
    </location>
</feature>
<proteinExistence type="inferred from homology"/>
<dbReference type="InterPro" id="IPR036526">
    <property type="entry name" value="C-N_Hydrolase_sf"/>
</dbReference>
<dbReference type="HAMAP" id="MF_01148">
    <property type="entry name" value="Lnt"/>
    <property type="match status" value="1"/>
</dbReference>
<dbReference type="SUPFAM" id="SSF56317">
    <property type="entry name" value="Carbon-nitrogen hydrolase"/>
    <property type="match status" value="1"/>
</dbReference>
<dbReference type="UniPathway" id="UPA00666"/>
<gene>
    <name evidence="9 11" type="primary">lnt</name>
    <name evidence="11" type="ORF">H5P27_02255</name>
</gene>
<keyword evidence="5 9" id="KW-0812">Transmembrane</keyword>
<evidence type="ECO:0000256" key="5">
    <source>
        <dbReference type="ARBA" id="ARBA00022692"/>
    </source>
</evidence>
<dbReference type="Proteomes" id="UP000526501">
    <property type="component" value="Unassembled WGS sequence"/>
</dbReference>
<dbReference type="GO" id="GO:0042158">
    <property type="term" value="P:lipoprotein biosynthetic process"/>
    <property type="evidence" value="ECO:0007669"/>
    <property type="project" value="UniProtKB-UniRule"/>
</dbReference>
<comment type="catalytic activity">
    <reaction evidence="9">
        <text>N-terminal S-1,2-diacyl-sn-glyceryl-L-cysteinyl-[lipoprotein] + a glycerophospholipid = N-acyl-S-1,2-diacyl-sn-glyceryl-L-cysteinyl-[lipoprotein] + a 2-acyl-sn-glycero-3-phospholipid + H(+)</text>
        <dbReference type="Rhea" id="RHEA:48228"/>
        <dbReference type="Rhea" id="RHEA-COMP:14681"/>
        <dbReference type="Rhea" id="RHEA-COMP:14684"/>
        <dbReference type="ChEBI" id="CHEBI:15378"/>
        <dbReference type="ChEBI" id="CHEBI:136912"/>
        <dbReference type="ChEBI" id="CHEBI:140656"/>
        <dbReference type="ChEBI" id="CHEBI:140657"/>
        <dbReference type="ChEBI" id="CHEBI:140660"/>
        <dbReference type="EC" id="2.3.1.269"/>
    </reaction>
</comment>
<feature type="transmembrane region" description="Helical" evidence="9">
    <location>
        <begin position="202"/>
        <end position="222"/>
    </location>
</feature>
<keyword evidence="12" id="KW-1185">Reference proteome</keyword>
<protein>
    <recommendedName>
        <fullName evidence="9">Apolipoprotein N-acyltransferase</fullName>
        <shortName evidence="9">ALP N-acyltransferase</shortName>
        <ecNumber evidence="9">2.3.1.269</ecNumber>
    </recommendedName>
</protein>
<dbReference type="NCBIfam" id="TIGR00546">
    <property type="entry name" value="lnt"/>
    <property type="match status" value="1"/>
</dbReference>
<evidence type="ECO:0000256" key="1">
    <source>
        <dbReference type="ARBA" id="ARBA00004651"/>
    </source>
</evidence>
<sequence>MITGLAQWFEANRKGIAHVIACVLTPLFYVASFPPFEVNEAAYVFLVPFVIWLSFAPSLRSVFLTALGIGWASWIALIFWLHHVTWAGMISLAGVMGLYFALWALGTAWLANRARGEGMWTGIPLTLGAAGLWVVFEHIRGFFLTGFPWLPLSASQATEPIMLQSASIFGSWVVSFAIVLLNFGVAAYLLRLVQYARTRKRGICPEFYVALSFIVAISFLLLRLSSGQQREAAFRAAVIQPNIPQNQKWDQAFERKIVNQLEWQTLALKASQPDAAFWPETVLPYPLNDDGVMEAWGTRLATGLGSPIFAGAMGIEKGEGETEWYNSVFVIRPEYGLFPLYYSKQHLVPFGEYIPLRSFWPWIEKVVPINGDIYPGQKTQLLPLDLPDNTLRVGSLVCYEDVFPSISRDAVKEGASLLFVASNSAWYGRSGAAAQHRAHSILRAVETRRPIIRVGNDGWTGWIDEFGSIKGSLDPWEQSATVFEISRDRRWVGKQTFYVKYGDWFVWCCWLIFGVSLWLAPKFIEEPV</sequence>
<dbReference type="PROSITE" id="PS50263">
    <property type="entry name" value="CN_HYDROLASE"/>
    <property type="match status" value="1"/>
</dbReference>
<dbReference type="GO" id="GO:0005886">
    <property type="term" value="C:plasma membrane"/>
    <property type="evidence" value="ECO:0007669"/>
    <property type="project" value="UniProtKB-SubCell"/>
</dbReference>
<keyword evidence="3 9" id="KW-1003">Cell membrane</keyword>
<dbReference type="AlphaFoldDB" id="A0A7X1B3A1"/>
<organism evidence="11 12">
    <name type="scientific">Pelagicoccus albus</name>
    <dbReference type="NCBI Taxonomy" id="415222"/>
    <lineage>
        <taxon>Bacteria</taxon>
        <taxon>Pseudomonadati</taxon>
        <taxon>Verrucomicrobiota</taxon>
        <taxon>Opitutia</taxon>
        <taxon>Puniceicoccales</taxon>
        <taxon>Pelagicoccaceae</taxon>
        <taxon>Pelagicoccus</taxon>
    </lineage>
</organism>
<feature type="domain" description="CN hydrolase" evidence="10">
    <location>
        <begin position="239"/>
        <end position="487"/>
    </location>
</feature>
<dbReference type="EC" id="2.3.1.269" evidence="9"/>
<feature type="transmembrane region" description="Helical" evidence="9">
    <location>
        <begin position="169"/>
        <end position="190"/>
    </location>
</feature>
<keyword evidence="6 9" id="KW-1133">Transmembrane helix</keyword>
<evidence type="ECO:0000256" key="2">
    <source>
        <dbReference type="ARBA" id="ARBA00010065"/>
    </source>
</evidence>
<dbReference type="PANTHER" id="PTHR38686">
    <property type="entry name" value="APOLIPOPROTEIN N-ACYLTRANSFERASE"/>
    <property type="match status" value="1"/>
</dbReference>
<evidence type="ECO:0000313" key="11">
    <source>
        <dbReference type="EMBL" id="MBC2604856.1"/>
    </source>
</evidence>
<comment type="caution">
    <text evidence="11">The sequence shown here is derived from an EMBL/GenBank/DDBJ whole genome shotgun (WGS) entry which is preliminary data.</text>
</comment>
<evidence type="ECO:0000256" key="9">
    <source>
        <dbReference type="HAMAP-Rule" id="MF_01148"/>
    </source>
</evidence>
<keyword evidence="7 9" id="KW-0472">Membrane</keyword>
<evidence type="ECO:0000313" key="12">
    <source>
        <dbReference type="Proteomes" id="UP000526501"/>
    </source>
</evidence>
<dbReference type="Pfam" id="PF00795">
    <property type="entry name" value="CN_hydrolase"/>
    <property type="match status" value="1"/>
</dbReference>
<evidence type="ECO:0000256" key="6">
    <source>
        <dbReference type="ARBA" id="ARBA00022989"/>
    </source>
</evidence>
<evidence type="ECO:0000256" key="8">
    <source>
        <dbReference type="ARBA" id="ARBA00023315"/>
    </source>
</evidence>
<comment type="function">
    <text evidence="9">Catalyzes the phospholipid dependent N-acylation of the N-terminal cysteine of apolipoprotein, the last step in lipoprotein maturation.</text>
</comment>
<comment type="pathway">
    <text evidence="9">Protein modification; lipoprotein biosynthesis (N-acyl transfer).</text>
</comment>
<dbReference type="Pfam" id="PF20154">
    <property type="entry name" value="LNT_N"/>
    <property type="match status" value="1"/>
</dbReference>
<keyword evidence="8 9" id="KW-0012">Acyltransferase</keyword>
<dbReference type="InterPro" id="IPR003010">
    <property type="entry name" value="C-N_Hydrolase"/>
</dbReference>
<feature type="transmembrane region" description="Helical" evidence="9">
    <location>
        <begin position="87"/>
        <end position="111"/>
    </location>
</feature>
<keyword evidence="11" id="KW-0449">Lipoprotein</keyword>
<dbReference type="EMBL" id="JACHVC010000005">
    <property type="protein sequence ID" value="MBC2604856.1"/>
    <property type="molecule type" value="Genomic_DNA"/>
</dbReference>
<dbReference type="CDD" id="cd07571">
    <property type="entry name" value="ALP_N-acyl_transferase"/>
    <property type="match status" value="1"/>
</dbReference>
<evidence type="ECO:0000256" key="7">
    <source>
        <dbReference type="ARBA" id="ARBA00023136"/>
    </source>
</evidence>
<dbReference type="GO" id="GO:0016410">
    <property type="term" value="F:N-acyltransferase activity"/>
    <property type="evidence" value="ECO:0007669"/>
    <property type="project" value="UniProtKB-UniRule"/>
</dbReference>
<accession>A0A7X1B3A1</accession>
<keyword evidence="4 9" id="KW-0808">Transferase</keyword>
<dbReference type="InterPro" id="IPR004563">
    <property type="entry name" value="Apolipo_AcylTrfase"/>
</dbReference>
<evidence type="ECO:0000256" key="4">
    <source>
        <dbReference type="ARBA" id="ARBA00022679"/>
    </source>
</evidence>
<dbReference type="RefSeq" id="WP_185658751.1">
    <property type="nucleotide sequence ID" value="NZ_CAWPOO010000005.1"/>
</dbReference>
<dbReference type="InterPro" id="IPR045378">
    <property type="entry name" value="LNT_N"/>
</dbReference>
<name>A0A7X1B3A1_9BACT</name>
<comment type="subcellular location">
    <subcellularLocation>
        <location evidence="1 9">Cell membrane</location>
        <topology evidence="1 9">Multi-pass membrane protein</topology>
    </subcellularLocation>
</comment>
<feature type="transmembrane region" description="Helical" evidence="9">
    <location>
        <begin position="62"/>
        <end position="81"/>
    </location>
</feature>
<reference evidence="11 12" key="1">
    <citation type="submission" date="2020-07" db="EMBL/GenBank/DDBJ databases">
        <authorList>
            <person name="Feng X."/>
        </authorList>
    </citation>
    <scope>NUCLEOTIDE SEQUENCE [LARGE SCALE GENOMIC DNA]</scope>
    <source>
        <strain evidence="11 12">JCM23202</strain>
    </source>
</reference>
<dbReference type="PANTHER" id="PTHR38686:SF1">
    <property type="entry name" value="APOLIPOPROTEIN N-ACYLTRANSFERASE"/>
    <property type="match status" value="1"/>
</dbReference>
<dbReference type="Gene3D" id="3.60.110.10">
    <property type="entry name" value="Carbon-nitrogen hydrolase"/>
    <property type="match status" value="1"/>
</dbReference>
<feature type="transmembrane region" description="Helical" evidence="9">
    <location>
        <begin position="38"/>
        <end position="55"/>
    </location>
</feature>
<evidence type="ECO:0000259" key="10">
    <source>
        <dbReference type="PROSITE" id="PS50263"/>
    </source>
</evidence>
<evidence type="ECO:0000256" key="3">
    <source>
        <dbReference type="ARBA" id="ARBA00022475"/>
    </source>
</evidence>
<comment type="similarity">
    <text evidence="2 9">Belongs to the CN hydrolase family. Apolipoprotein N-acyltransferase subfamily.</text>
</comment>
<feature type="transmembrane region" description="Helical" evidence="9">
    <location>
        <begin position="15"/>
        <end position="32"/>
    </location>
</feature>